<keyword evidence="1" id="KW-0472">Membrane</keyword>
<sequence>MSDEIREARRRRILENSEKRLQRILGVSTHVNEPDEQQKELLATPVITAEHQNVATEPCIIKNSILKEETHLRQRSGVNETVTGSTNPLLGLGIEKNLFEMDGGPLQNGKTNEEHPKNNTPGLLVFLAITSITLLFTGFGVFLGHNVLIPFGIFETYMFVVSKKGNQYQSNSLFNTALMLSGLPQHQLSQLTRTLKIIQTLIQDLCVYLFACFISFKIYTMIN</sequence>
<dbReference type="Proteomes" id="UP000000305">
    <property type="component" value="Unassembled WGS sequence"/>
</dbReference>
<name>E9GAS6_DAPPU</name>
<evidence type="ECO:0000313" key="3">
    <source>
        <dbReference type="Proteomes" id="UP000000305"/>
    </source>
</evidence>
<dbReference type="GO" id="GO:0071816">
    <property type="term" value="P:tail-anchored membrane protein insertion into ER membrane"/>
    <property type="evidence" value="ECO:0000318"/>
    <property type="project" value="GO_Central"/>
</dbReference>
<proteinExistence type="predicted"/>
<dbReference type="EMBL" id="GL732537">
    <property type="protein sequence ID" value="EFX83310.1"/>
    <property type="molecule type" value="Genomic_DNA"/>
</dbReference>
<dbReference type="PANTHER" id="PTHR15026:SF0">
    <property type="entry name" value="GUIDED ENTRY OF TAIL-ANCHORED PROTEINS FACTOR CAMLG"/>
    <property type="match status" value="1"/>
</dbReference>
<feature type="transmembrane region" description="Helical" evidence="1">
    <location>
        <begin position="123"/>
        <end position="148"/>
    </location>
</feature>
<protein>
    <submittedName>
        <fullName evidence="2">Uncharacterized protein</fullName>
    </submittedName>
</protein>
<evidence type="ECO:0000256" key="1">
    <source>
        <dbReference type="SAM" id="Phobius"/>
    </source>
</evidence>
<organism evidence="2 3">
    <name type="scientific">Daphnia pulex</name>
    <name type="common">Water flea</name>
    <dbReference type="NCBI Taxonomy" id="6669"/>
    <lineage>
        <taxon>Eukaryota</taxon>
        <taxon>Metazoa</taxon>
        <taxon>Ecdysozoa</taxon>
        <taxon>Arthropoda</taxon>
        <taxon>Crustacea</taxon>
        <taxon>Branchiopoda</taxon>
        <taxon>Diplostraca</taxon>
        <taxon>Cladocera</taxon>
        <taxon>Anomopoda</taxon>
        <taxon>Daphniidae</taxon>
        <taxon>Daphnia</taxon>
    </lineage>
</organism>
<dbReference type="GO" id="GO:0043529">
    <property type="term" value="C:GET complex"/>
    <property type="evidence" value="ECO:0000318"/>
    <property type="project" value="GO_Central"/>
</dbReference>
<feature type="transmembrane region" description="Helical" evidence="1">
    <location>
        <begin position="205"/>
        <end position="222"/>
    </location>
</feature>
<dbReference type="InterPro" id="IPR016719">
    <property type="entry name" value="CAMLG"/>
</dbReference>
<keyword evidence="1" id="KW-1133">Transmembrane helix</keyword>
<keyword evidence="1" id="KW-0812">Transmembrane</keyword>
<accession>E9GAS6</accession>
<dbReference type="KEGG" id="dpx:DAPPUDRAFT_315772"/>
<reference evidence="2 3" key="1">
    <citation type="journal article" date="2011" name="Science">
        <title>The ecoresponsive genome of Daphnia pulex.</title>
        <authorList>
            <person name="Colbourne J.K."/>
            <person name="Pfrender M.E."/>
            <person name="Gilbert D."/>
            <person name="Thomas W.K."/>
            <person name="Tucker A."/>
            <person name="Oakley T.H."/>
            <person name="Tokishita S."/>
            <person name="Aerts A."/>
            <person name="Arnold G.J."/>
            <person name="Basu M.K."/>
            <person name="Bauer D.J."/>
            <person name="Caceres C.E."/>
            <person name="Carmel L."/>
            <person name="Casola C."/>
            <person name="Choi J.H."/>
            <person name="Detter J.C."/>
            <person name="Dong Q."/>
            <person name="Dusheyko S."/>
            <person name="Eads B.D."/>
            <person name="Frohlich T."/>
            <person name="Geiler-Samerotte K.A."/>
            <person name="Gerlach D."/>
            <person name="Hatcher P."/>
            <person name="Jogdeo S."/>
            <person name="Krijgsveld J."/>
            <person name="Kriventseva E.V."/>
            <person name="Kultz D."/>
            <person name="Laforsch C."/>
            <person name="Lindquist E."/>
            <person name="Lopez J."/>
            <person name="Manak J.R."/>
            <person name="Muller J."/>
            <person name="Pangilinan J."/>
            <person name="Patwardhan R.P."/>
            <person name="Pitluck S."/>
            <person name="Pritham E.J."/>
            <person name="Rechtsteiner A."/>
            <person name="Rho M."/>
            <person name="Rogozin I.B."/>
            <person name="Sakarya O."/>
            <person name="Salamov A."/>
            <person name="Schaack S."/>
            <person name="Shapiro H."/>
            <person name="Shiga Y."/>
            <person name="Skalitzky C."/>
            <person name="Smith Z."/>
            <person name="Souvorov A."/>
            <person name="Sung W."/>
            <person name="Tang Z."/>
            <person name="Tsuchiya D."/>
            <person name="Tu H."/>
            <person name="Vos H."/>
            <person name="Wang M."/>
            <person name="Wolf Y.I."/>
            <person name="Yamagata H."/>
            <person name="Yamada T."/>
            <person name="Ye Y."/>
            <person name="Shaw J.R."/>
            <person name="Andrews J."/>
            <person name="Crease T.J."/>
            <person name="Tang H."/>
            <person name="Lucas S.M."/>
            <person name="Robertson H.M."/>
            <person name="Bork P."/>
            <person name="Koonin E.V."/>
            <person name="Zdobnov E.M."/>
            <person name="Grigoriev I.V."/>
            <person name="Lynch M."/>
            <person name="Boore J.L."/>
        </authorList>
    </citation>
    <scope>NUCLEOTIDE SEQUENCE [LARGE SCALE GENOMIC DNA]</scope>
</reference>
<dbReference type="AlphaFoldDB" id="E9GAS6"/>
<evidence type="ECO:0000313" key="2">
    <source>
        <dbReference type="EMBL" id="EFX83310.1"/>
    </source>
</evidence>
<dbReference type="OrthoDB" id="9895378at2759"/>
<dbReference type="HOGENOM" id="CLU_1172045_0_0_1"/>
<dbReference type="InParanoid" id="E9GAS6"/>
<keyword evidence="3" id="KW-1185">Reference proteome</keyword>
<gene>
    <name evidence="2" type="ORF">DAPPUDRAFT_315772</name>
</gene>
<dbReference type="PANTHER" id="PTHR15026">
    <property type="entry name" value="CALCIUM-SIGNAL MODULATING CYCLOPHILIN LIGAND CAML"/>
    <property type="match status" value="1"/>
</dbReference>